<reference evidence="2" key="1">
    <citation type="journal article" date="2020" name="Nature">
        <title>Giant virus diversity and host interactions through global metagenomics.</title>
        <authorList>
            <person name="Schulz F."/>
            <person name="Roux S."/>
            <person name="Paez-Espino D."/>
            <person name="Jungbluth S."/>
            <person name="Walsh D.A."/>
            <person name="Denef V.J."/>
            <person name="McMahon K.D."/>
            <person name="Konstantinidis K.T."/>
            <person name="Eloe-Fadrosh E.A."/>
            <person name="Kyrpides N.C."/>
            <person name="Woyke T."/>
        </authorList>
    </citation>
    <scope>NUCLEOTIDE SEQUENCE</scope>
    <source>
        <strain evidence="2">GVMAG-M-3300023184-182</strain>
    </source>
</reference>
<organism evidence="2">
    <name type="scientific">viral metagenome</name>
    <dbReference type="NCBI Taxonomy" id="1070528"/>
    <lineage>
        <taxon>unclassified sequences</taxon>
        <taxon>metagenomes</taxon>
        <taxon>organismal metagenomes</taxon>
    </lineage>
</organism>
<dbReference type="EMBL" id="MN740052">
    <property type="protein sequence ID" value="QHT85927.1"/>
    <property type="molecule type" value="Genomic_DNA"/>
</dbReference>
<keyword evidence="1" id="KW-0812">Transmembrane</keyword>
<accession>A0A6C0I0M3</accession>
<keyword evidence="1" id="KW-0472">Membrane</keyword>
<feature type="transmembrane region" description="Helical" evidence="1">
    <location>
        <begin position="105"/>
        <end position="121"/>
    </location>
</feature>
<protein>
    <submittedName>
        <fullName evidence="2">Uncharacterized protein</fullName>
    </submittedName>
</protein>
<evidence type="ECO:0000313" key="2">
    <source>
        <dbReference type="EMBL" id="QHT85927.1"/>
    </source>
</evidence>
<keyword evidence="1" id="KW-1133">Transmembrane helix</keyword>
<sequence length="128" mass="15023">MNLAFLIYFCVFIELVAGLLPTNNLEGILARKAAVSNIFNNLRSEISTERLFIEFSSIVPYHHHQNNLLSISLLGGTYLFGQFKYNTGEKEQYIKLKKLDRYKKLYNIYRNITFIIVFIFFKDIENVL</sequence>
<name>A0A6C0I0M3_9ZZZZ</name>
<evidence type="ECO:0000256" key="1">
    <source>
        <dbReference type="SAM" id="Phobius"/>
    </source>
</evidence>
<dbReference type="AlphaFoldDB" id="A0A6C0I0M3"/>
<proteinExistence type="predicted"/>